<dbReference type="RefSeq" id="WP_015206288.1">
    <property type="nucleotide sequence ID" value="NC_019757.1"/>
</dbReference>
<reference evidence="3 4" key="1">
    <citation type="submission" date="2012-06" db="EMBL/GenBank/DDBJ databases">
        <title>Finished chromosome of genome of Cylindrospermum stagnale PCC 7417.</title>
        <authorList>
            <consortium name="US DOE Joint Genome Institute"/>
            <person name="Gugger M."/>
            <person name="Coursin T."/>
            <person name="Rippka R."/>
            <person name="Tandeau De Marsac N."/>
            <person name="Huntemann M."/>
            <person name="Wei C.-L."/>
            <person name="Han J."/>
            <person name="Detter J.C."/>
            <person name="Han C."/>
            <person name="Tapia R."/>
            <person name="Chen A."/>
            <person name="Kyrpides N."/>
            <person name="Mavromatis K."/>
            <person name="Markowitz V."/>
            <person name="Szeto E."/>
            <person name="Ivanova N."/>
            <person name="Pagani I."/>
            <person name="Pati A."/>
            <person name="Goodwin L."/>
            <person name="Nordberg H.P."/>
            <person name="Cantor M.N."/>
            <person name="Hua S.X."/>
            <person name="Woyke T."/>
            <person name="Kerfeld C.A."/>
        </authorList>
    </citation>
    <scope>NUCLEOTIDE SEQUENCE [LARGE SCALE GENOMIC DNA]</scope>
    <source>
        <strain evidence="3 4">PCC 7417</strain>
    </source>
</reference>
<keyword evidence="2" id="KW-0472">Membrane</keyword>
<dbReference type="AlphaFoldDB" id="K9WU23"/>
<name>K9WU23_9NOST</name>
<dbReference type="Proteomes" id="UP000010475">
    <property type="component" value="Chromosome"/>
</dbReference>
<dbReference type="HOGENOM" id="CLU_093454_0_0_3"/>
<keyword evidence="2" id="KW-0812">Transmembrane</keyword>
<evidence type="ECO:0000256" key="1">
    <source>
        <dbReference type="SAM" id="MobiDB-lite"/>
    </source>
</evidence>
<feature type="transmembrane region" description="Helical" evidence="2">
    <location>
        <begin position="20"/>
        <end position="38"/>
    </location>
</feature>
<evidence type="ECO:0000313" key="3">
    <source>
        <dbReference type="EMBL" id="AFZ23032.1"/>
    </source>
</evidence>
<evidence type="ECO:0000256" key="2">
    <source>
        <dbReference type="SAM" id="Phobius"/>
    </source>
</evidence>
<organism evidence="3 4">
    <name type="scientific">Cylindrospermum stagnale PCC 7417</name>
    <dbReference type="NCBI Taxonomy" id="56107"/>
    <lineage>
        <taxon>Bacteria</taxon>
        <taxon>Bacillati</taxon>
        <taxon>Cyanobacteriota</taxon>
        <taxon>Cyanophyceae</taxon>
        <taxon>Nostocales</taxon>
        <taxon>Nostocaceae</taxon>
        <taxon>Cylindrospermum</taxon>
    </lineage>
</organism>
<proteinExistence type="predicted"/>
<dbReference type="OrthoDB" id="425719at2"/>
<dbReference type="PATRIC" id="fig|56107.3.peg.788"/>
<gene>
    <name evidence="3" type="ORF">Cylst_0704</name>
</gene>
<sequence>MLRSKKEISRVRNKQGRTAYGILTVPVVAIAGLLANVLPSMAVTDSYYNDYRVCAAQLLSVGVTAQAASTGCATALRPRDLSNCVATIKKQTQIDPADAFSPCRQARRPKELASCVAGISKNTQNEVNPDVLRYCSRSLLPVTFAQCVVGLRKEIDLAPTQALDTCIDASERASGLGTSSTPPSRVPTGLNPTFENQPLPAYPGNQ</sequence>
<dbReference type="eggNOG" id="ENOG5032T20">
    <property type="taxonomic scope" value="Bacteria"/>
</dbReference>
<accession>K9WU23</accession>
<dbReference type="STRING" id="56107.Cylst_0704"/>
<keyword evidence="4" id="KW-1185">Reference proteome</keyword>
<protein>
    <submittedName>
        <fullName evidence="3">Uncharacterized protein</fullName>
    </submittedName>
</protein>
<dbReference type="EMBL" id="CP003642">
    <property type="protein sequence ID" value="AFZ23032.1"/>
    <property type="molecule type" value="Genomic_DNA"/>
</dbReference>
<feature type="region of interest" description="Disordered" evidence="1">
    <location>
        <begin position="172"/>
        <end position="206"/>
    </location>
</feature>
<evidence type="ECO:0000313" key="4">
    <source>
        <dbReference type="Proteomes" id="UP000010475"/>
    </source>
</evidence>
<keyword evidence="2" id="KW-1133">Transmembrane helix</keyword>
<dbReference type="KEGG" id="csg:Cylst_0704"/>